<evidence type="ECO:0000313" key="2">
    <source>
        <dbReference type="EMBL" id="CAD6491259.1"/>
    </source>
</evidence>
<organism evidence="2 3">
    <name type="scientific">Candidatus Argoarchaeum ethanivorans</name>
    <dbReference type="NCBI Taxonomy" id="2608793"/>
    <lineage>
        <taxon>Archaea</taxon>
        <taxon>Methanobacteriati</taxon>
        <taxon>Methanobacteriota</taxon>
        <taxon>Stenosarchaea group</taxon>
        <taxon>Methanomicrobia</taxon>
        <taxon>Methanosarcinales</taxon>
        <taxon>Methanosarcinales incertae sedis</taxon>
        <taxon>GOM Arc I cluster</taxon>
        <taxon>Candidatus Argoarchaeum</taxon>
    </lineage>
</organism>
<keyword evidence="1" id="KW-0472">Membrane</keyword>
<dbReference type="AlphaFoldDB" id="A0A811T6Z5"/>
<keyword evidence="1" id="KW-0812">Transmembrane</keyword>
<name>A0A811T6Z5_9EURY</name>
<gene>
    <name evidence="2" type="ORF">EMLJLAPB_00087</name>
</gene>
<evidence type="ECO:0000256" key="1">
    <source>
        <dbReference type="SAM" id="Phobius"/>
    </source>
</evidence>
<proteinExistence type="predicted"/>
<protein>
    <submittedName>
        <fullName evidence="2">Uncharacterized protein</fullName>
    </submittedName>
</protein>
<comment type="caution">
    <text evidence="2">The sequence shown here is derived from an EMBL/GenBank/DDBJ whole genome shotgun (WGS) entry which is preliminary data.</text>
</comment>
<feature type="transmembrane region" description="Helical" evidence="1">
    <location>
        <begin position="34"/>
        <end position="53"/>
    </location>
</feature>
<reference evidence="2" key="1">
    <citation type="submission" date="2020-10" db="EMBL/GenBank/DDBJ databases">
        <authorList>
            <person name="Hahn C.J."/>
            <person name="Laso-Perez R."/>
            <person name="Vulcano F."/>
            <person name="Vaziourakis K.-M."/>
            <person name="Stokke R."/>
            <person name="Steen I.H."/>
            <person name="Teske A."/>
            <person name="Boetius A."/>
            <person name="Liebeke M."/>
            <person name="Amann R."/>
            <person name="Knittel K."/>
        </authorList>
    </citation>
    <scope>NUCLEOTIDE SEQUENCE</scope>
    <source>
        <strain evidence="2">Gfbio:e3339647-f889-4370-9287-4fb5cb688e4c:AG392D22_GoMArc1</strain>
    </source>
</reference>
<accession>A0A811T6Z5</accession>
<sequence>MTTSQEINNFIHYYNTIACDRTSRMLIHESQVKMMKTALFIPVALMLVFFAPLSGAEVMTLNVSPLVVDTGDLMIFTSLKAKKNFL</sequence>
<keyword evidence="1" id="KW-1133">Transmembrane helix</keyword>
<evidence type="ECO:0000313" key="3">
    <source>
        <dbReference type="Proteomes" id="UP000634805"/>
    </source>
</evidence>
<dbReference type="EMBL" id="CAJHIS010000002">
    <property type="protein sequence ID" value="CAD6491259.1"/>
    <property type="molecule type" value="Genomic_DNA"/>
</dbReference>
<dbReference type="Proteomes" id="UP000634805">
    <property type="component" value="Unassembled WGS sequence"/>
</dbReference>